<dbReference type="KEGG" id="apre:CNX65_06745"/>
<dbReference type="AlphaFoldDB" id="A0A290Z1X7"/>
<gene>
    <name evidence="1" type="ORF">CNX65_06745</name>
</gene>
<dbReference type="InterPro" id="IPR025680">
    <property type="entry name" value="DddI"/>
</dbReference>
<keyword evidence="2" id="KW-1185">Reference proteome</keyword>
<proteinExistence type="predicted"/>
<evidence type="ECO:0000313" key="2">
    <source>
        <dbReference type="Proteomes" id="UP000218505"/>
    </source>
</evidence>
<reference evidence="1" key="1">
    <citation type="submission" date="2017-09" db="EMBL/GenBank/DDBJ databases">
        <title>Complete Genome Sequence of ansamitocin-producing Bacterium Actinosynnema pretiosum X47.</title>
        <authorList>
            <person name="Cao G."/>
            <person name="Zong G."/>
            <person name="Zhong C."/>
            <person name="Fu J."/>
        </authorList>
    </citation>
    <scope>NUCLEOTIDE SEQUENCE [LARGE SCALE GENOMIC DNA]</scope>
    <source>
        <strain evidence="1">X47</strain>
    </source>
</reference>
<dbReference type="Pfam" id="PF14430">
    <property type="entry name" value="Imm1"/>
    <property type="match status" value="1"/>
</dbReference>
<name>A0A290Z1X7_9PSEU</name>
<accession>A0A290Z1X7</accession>
<dbReference type="RefSeq" id="WP_096491990.1">
    <property type="nucleotide sequence ID" value="NZ_CP023445.1"/>
</dbReference>
<protein>
    <submittedName>
        <fullName evidence="1">Uncharacterized protein</fullName>
    </submittedName>
</protein>
<dbReference type="EMBL" id="CP023445">
    <property type="protein sequence ID" value="ATE53018.1"/>
    <property type="molecule type" value="Genomic_DNA"/>
</dbReference>
<dbReference type="Proteomes" id="UP000218505">
    <property type="component" value="Chromosome"/>
</dbReference>
<evidence type="ECO:0000313" key="1">
    <source>
        <dbReference type="EMBL" id="ATE53018.1"/>
    </source>
</evidence>
<sequence>MVTLQAIFDRATAERPFLIRTQSDLDELVERVRAASADHPCPSIVEITNADDPYRSPVLNAGIGADRGFVHENWRPERATRGAPGATGSVAYDVQGNTADVPADREVPLDVVRAVLADHLAHDGRIPPDHPLLNIVS</sequence>
<organism evidence="1 2">
    <name type="scientific">Actinosynnema pretiosum</name>
    <dbReference type="NCBI Taxonomy" id="42197"/>
    <lineage>
        <taxon>Bacteria</taxon>
        <taxon>Bacillati</taxon>
        <taxon>Actinomycetota</taxon>
        <taxon>Actinomycetes</taxon>
        <taxon>Pseudonocardiales</taxon>
        <taxon>Pseudonocardiaceae</taxon>
        <taxon>Actinosynnema</taxon>
    </lineage>
</organism>